<dbReference type="EMBL" id="JAEKJA010000020">
    <property type="protein sequence ID" value="MBJ3777694.1"/>
    <property type="molecule type" value="Genomic_DNA"/>
</dbReference>
<dbReference type="PANTHER" id="PTHR39083">
    <property type="entry name" value="CYCLIC DI-GMP-BINDING PROTEIN"/>
    <property type="match status" value="1"/>
</dbReference>
<evidence type="ECO:0000256" key="4">
    <source>
        <dbReference type="ARBA" id="ARBA00022989"/>
    </source>
</evidence>
<sequence>MRAHMRAHSSAGLALTVAAALAFATPALAQSPFSIRSSAAEQPSSPVTQQRIAEDEATVVSPDNPQTRTNVPAAVATTPAPFDINEDGRSPVVELPEEEQEFFRPSTTTSPLARGREPTAVVPIDAISEDQRRDLTRLLKQDAGTVRELRVNVENDQTWVDSVVDRPIVPYRTLRLDGEIDFRSWTVFLSASEAARGGTLSIAFTNSVLVLPEASRLRVFLNGRQIAQTAIDSPDRTKVIALPVSSELLRPGENAIRLEAEMRHRIDCSLDATYELWTRIDTRLTGFSFTGGRIPLSGLNDLPAVGVGTNGATRLRVVQRQGTATGNIDRMLRAVQAASLRGRFAQPLVEVVDTNATLDPAPGVLNIVIGPYDVIRTVSPDIPREGSVGPITTLIDPPGIGATVVITGPSERDVDAALTRFDAPALPDQPQSSIAATPPWLVPDSVRINGAATVTLRQAGVETINFSGRRFSTNFQVTLPPDFYAAAYGEARLLLDAAYSADVQPGSRLTVLVNGVLSTAISFTSSSGEVFEKFPIVLVMQNFRPGINNIEIVVELNTAADQACLPGGTVPARDRFALFSSTRLVFPNFARIGQLPNLASFTTNGFPYQLSSEPVRVRVGGEAPDTVGAAGTLISRVAVSRGASFPTNVIEEVAPFGDTGVIVVAPLQDTSNLTLDTTGAANVVPATWLQPGTTGASPAEPAGLERYDDVLRRLRQQLRQEEVRLDRSSAAELTDRTDRERSLDQRNETQRTRERWFEELSQQQGLTRLINDAFRSLRDSININLDLNFGEEEDEFAAPVLSEGASLIIAQAASPNNSDAAWTLITAPTAGLLSTSMAAVTSSEIWTRIGGRMSAYDLENNSVQVVPADQVSYLATVPLSFTNLRLIAANWFSINNGVYAVALVIMALVLGIVTWALITPLGRHND</sequence>
<evidence type="ECO:0000313" key="9">
    <source>
        <dbReference type="Proteomes" id="UP000609531"/>
    </source>
</evidence>
<evidence type="ECO:0000256" key="3">
    <source>
        <dbReference type="ARBA" id="ARBA00022692"/>
    </source>
</evidence>
<keyword evidence="5 6" id="KW-0472">Membrane</keyword>
<dbReference type="GO" id="GO:0006011">
    <property type="term" value="P:UDP-alpha-D-glucose metabolic process"/>
    <property type="evidence" value="ECO:0007669"/>
    <property type="project" value="InterPro"/>
</dbReference>
<reference evidence="8" key="1">
    <citation type="submission" date="2020-12" db="EMBL/GenBank/DDBJ databases">
        <title>Bacterial taxonomy.</title>
        <authorList>
            <person name="Pan X."/>
        </authorList>
    </citation>
    <scope>NUCLEOTIDE SEQUENCE</scope>
    <source>
        <strain evidence="8">B2012</strain>
    </source>
</reference>
<dbReference type="RefSeq" id="WP_198883602.1">
    <property type="nucleotide sequence ID" value="NZ_JAEKJA010000020.1"/>
</dbReference>
<evidence type="ECO:0000256" key="6">
    <source>
        <dbReference type="RuleBase" id="RU365021"/>
    </source>
</evidence>
<keyword evidence="6" id="KW-0973">c-di-GMP</keyword>
<evidence type="ECO:0000256" key="7">
    <source>
        <dbReference type="SAM" id="MobiDB-lite"/>
    </source>
</evidence>
<dbReference type="InterPro" id="IPR018513">
    <property type="entry name" value="Cell_synthase_bac"/>
</dbReference>
<feature type="transmembrane region" description="Helical" evidence="6">
    <location>
        <begin position="897"/>
        <end position="918"/>
    </location>
</feature>
<gene>
    <name evidence="8" type="ORF">JCR33_18455</name>
</gene>
<evidence type="ECO:0000313" key="8">
    <source>
        <dbReference type="EMBL" id="MBJ3777694.1"/>
    </source>
</evidence>
<keyword evidence="6" id="KW-0997">Cell inner membrane</keyword>
<keyword evidence="6" id="KW-0135">Cellulose biosynthesis</keyword>
<dbReference type="GO" id="GO:0005886">
    <property type="term" value="C:plasma membrane"/>
    <property type="evidence" value="ECO:0007669"/>
    <property type="project" value="UniProtKB-SubCell"/>
</dbReference>
<comment type="subcellular location">
    <subcellularLocation>
        <location evidence="6">Cell inner membrane</location>
    </subcellularLocation>
    <subcellularLocation>
        <location evidence="1">Cell membrane</location>
        <topology evidence="1">Single-pass membrane protein</topology>
    </subcellularLocation>
</comment>
<keyword evidence="3 6" id="KW-0812">Transmembrane</keyword>
<feature type="region of interest" description="Disordered" evidence="7">
    <location>
        <begin position="722"/>
        <end position="751"/>
    </location>
</feature>
<organism evidence="8 9">
    <name type="scientific">Acuticoccus mangrovi</name>
    <dbReference type="NCBI Taxonomy" id="2796142"/>
    <lineage>
        <taxon>Bacteria</taxon>
        <taxon>Pseudomonadati</taxon>
        <taxon>Pseudomonadota</taxon>
        <taxon>Alphaproteobacteria</taxon>
        <taxon>Hyphomicrobiales</taxon>
        <taxon>Amorphaceae</taxon>
        <taxon>Acuticoccus</taxon>
    </lineage>
</organism>
<evidence type="ECO:0000256" key="2">
    <source>
        <dbReference type="ARBA" id="ARBA00022475"/>
    </source>
</evidence>
<proteinExistence type="inferred from homology"/>
<comment type="pathway">
    <text evidence="6">Glycan metabolism; bacterial cellulose biosynthesis.</text>
</comment>
<dbReference type="GO" id="GO:0030244">
    <property type="term" value="P:cellulose biosynthetic process"/>
    <property type="evidence" value="ECO:0007669"/>
    <property type="project" value="UniProtKB-KW"/>
</dbReference>
<accession>A0A934IJ80</accession>
<dbReference type="Gene3D" id="2.60.120.260">
    <property type="entry name" value="Galactose-binding domain-like"/>
    <property type="match status" value="2"/>
</dbReference>
<comment type="subunit">
    <text evidence="6">Tightly associated with the cellulose synthase catalytic subunit.</text>
</comment>
<dbReference type="Proteomes" id="UP000609531">
    <property type="component" value="Unassembled WGS sequence"/>
</dbReference>
<protein>
    <recommendedName>
        <fullName evidence="6">Cyclic di-GMP-binding protein</fullName>
    </recommendedName>
    <alternativeName>
        <fullName evidence="6">Cellulose synthase regulatory subunit</fullName>
    </alternativeName>
</protein>
<keyword evidence="4 6" id="KW-1133">Transmembrane helix</keyword>
<feature type="signal peptide" evidence="6">
    <location>
        <begin position="1"/>
        <end position="29"/>
    </location>
</feature>
<comment type="similarity">
    <text evidence="6">Belongs to the AcsB/BcsB family.</text>
</comment>
<comment type="caution">
    <text evidence="8">The sequence shown here is derived from an EMBL/GenBank/DDBJ whole genome shotgun (WGS) entry which is preliminary data.</text>
</comment>
<comment type="function">
    <text evidence="6">Binds the cellulose synthase activator, bis-(3'-5') cyclic diguanylic acid (c-di-GMP).</text>
</comment>
<keyword evidence="9" id="KW-1185">Reference proteome</keyword>
<dbReference type="PANTHER" id="PTHR39083:SF1">
    <property type="entry name" value="CYCLIC DI-GMP-BINDING PROTEIN"/>
    <property type="match status" value="1"/>
</dbReference>
<evidence type="ECO:0000256" key="1">
    <source>
        <dbReference type="ARBA" id="ARBA00004162"/>
    </source>
</evidence>
<feature type="chain" id="PRO_5038158289" description="Cyclic di-GMP-binding protein" evidence="6">
    <location>
        <begin position="30"/>
        <end position="926"/>
    </location>
</feature>
<keyword evidence="6" id="KW-0732">Signal</keyword>
<name>A0A934IJ80_9HYPH</name>
<evidence type="ECO:0000256" key="5">
    <source>
        <dbReference type="ARBA" id="ARBA00023136"/>
    </source>
</evidence>
<dbReference type="Pfam" id="PF03170">
    <property type="entry name" value="BcsB"/>
    <property type="match status" value="1"/>
</dbReference>
<dbReference type="AlphaFoldDB" id="A0A934IJ80"/>
<keyword evidence="2 6" id="KW-1003">Cell membrane</keyword>